<evidence type="ECO:0000256" key="2">
    <source>
        <dbReference type="ARBA" id="ARBA00022448"/>
    </source>
</evidence>
<gene>
    <name evidence="4" type="ORF">G3I66_12095</name>
</gene>
<evidence type="ECO:0000256" key="3">
    <source>
        <dbReference type="SAM" id="SignalP"/>
    </source>
</evidence>
<comment type="similarity">
    <text evidence="1">Belongs to the bacterial solute-binding protein 1 family.</text>
</comment>
<dbReference type="EMBL" id="JAAGMQ010000345">
    <property type="protein sequence ID" value="NEC33908.1"/>
    <property type="molecule type" value="Genomic_DNA"/>
</dbReference>
<dbReference type="RefSeq" id="WP_164273635.1">
    <property type="nucleotide sequence ID" value="NZ_JAAGMQ010000345.1"/>
</dbReference>
<dbReference type="InterPro" id="IPR006059">
    <property type="entry name" value="SBP"/>
</dbReference>
<comment type="caution">
    <text evidence="4">The sequence shown here is derived from an EMBL/GenBank/DDBJ whole genome shotgun (WGS) entry which is preliminary data.</text>
</comment>
<dbReference type="Gene3D" id="3.40.190.10">
    <property type="entry name" value="Periplasmic binding protein-like II"/>
    <property type="match status" value="2"/>
</dbReference>
<dbReference type="PANTHER" id="PTHR43649:SF29">
    <property type="entry name" value="OSMOPROTECTIVE COMPOUNDS-BINDING PROTEIN GGTB"/>
    <property type="match status" value="1"/>
</dbReference>
<dbReference type="Proteomes" id="UP000475666">
    <property type="component" value="Unassembled WGS sequence"/>
</dbReference>
<name>A0A6G3TC72_9ACTN</name>
<dbReference type="PANTHER" id="PTHR43649">
    <property type="entry name" value="ARABINOSE-BINDING PROTEIN-RELATED"/>
    <property type="match status" value="1"/>
</dbReference>
<accession>A0A6G3TC72</accession>
<proteinExistence type="inferred from homology"/>
<feature type="chain" id="PRO_5038733722" evidence="3">
    <location>
        <begin position="30"/>
        <end position="439"/>
    </location>
</feature>
<evidence type="ECO:0000256" key="1">
    <source>
        <dbReference type="ARBA" id="ARBA00008520"/>
    </source>
</evidence>
<dbReference type="InterPro" id="IPR050490">
    <property type="entry name" value="Bact_solute-bd_prot1"/>
</dbReference>
<reference evidence="4 5" key="1">
    <citation type="submission" date="2020-01" db="EMBL/GenBank/DDBJ databases">
        <title>Insect and environment-associated Actinomycetes.</title>
        <authorList>
            <person name="Currrie C."/>
            <person name="Chevrette M."/>
            <person name="Carlson C."/>
            <person name="Stubbendieck R."/>
            <person name="Wendt-Pienkowski E."/>
        </authorList>
    </citation>
    <scope>NUCLEOTIDE SEQUENCE [LARGE SCALE GENOMIC DNA]</scope>
    <source>
        <strain evidence="4 5">SID7739</strain>
    </source>
</reference>
<evidence type="ECO:0000313" key="4">
    <source>
        <dbReference type="EMBL" id="NEC33908.1"/>
    </source>
</evidence>
<protein>
    <submittedName>
        <fullName evidence="4">Extracellular solute-binding protein</fullName>
    </submittedName>
</protein>
<dbReference type="AlphaFoldDB" id="A0A6G3TC72"/>
<dbReference type="PROSITE" id="PS51257">
    <property type="entry name" value="PROKAR_LIPOPROTEIN"/>
    <property type="match status" value="1"/>
</dbReference>
<dbReference type="SUPFAM" id="SSF53850">
    <property type="entry name" value="Periplasmic binding protein-like II"/>
    <property type="match status" value="1"/>
</dbReference>
<keyword evidence="3" id="KW-0732">Signal</keyword>
<keyword evidence="2" id="KW-0813">Transport</keyword>
<organism evidence="4 5">
    <name type="scientific">Streptomyces rubrogriseus</name>
    <dbReference type="NCBI Taxonomy" id="194673"/>
    <lineage>
        <taxon>Bacteria</taxon>
        <taxon>Bacillati</taxon>
        <taxon>Actinomycetota</taxon>
        <taxon>Actinomycetes</taxon>
        <taxon>Kitasatosporales</taxon>
        <taxon>Streptomycetaceae</taxon>
        <taxon>Streptomyces</taxon>
        <taxon>Streptomyces violaceoruber group</taxon>
    </lineage>
</organism>
<sequence>MPLRTSRARRARLSLLTAGTASLALLATACGGSGTGGSSSAPENFDYLSVTENTTVKTALTAMSKGECKAANDALPLKVETVPQASLDQKLQLLAGQDALPVQFAAGNAPALTQQLAKAGKVADLEAKLKELGVLDQLEPAAVSTIKALYGGELQVLPYEYNIEGIFYNKKVFADNGIKVPGTWEELVSAAAKLEAKGVQPFSASGQQGWPLTRLISGYLYRSLGPDALQKVADGKAKLTDPEYVKAAEEVAALGGKGYFGKGVGSIDYDTAMNQFLTGKAAMFYMGSWALANISDDEQNKIGAENTGFMPFPAVTGGKGSVDQYPSNVGLGITFASKSFDKKTGDWVSCIAQNYGSTALKDHGSISGFKVNTEVKDANEVTTQVRDTISSSKQNVLWFEALFSTRATTVSQQNAAGLVSGSTSPEQFMQTVQDALAAQ</sequence>
<dbReference type="Pfam" id="PF01547">
    <property type="entry name" value="SBP_bac_1"/>
    <property type="match status" value="1"/>
</dbReference>
<evidence type="ECO:0000313" key="5">
    <source>
        <dbReference type="Proteomes" id="UP000475666"/>
    </source>
</evidence>
<feature type="signal peptide" evidence="3">
    <location>
        <begin position="1"/>
        <end position="29"/>
    </location>
</feature>